<reference evidence="3 4" key="1">
    <citation type="submission" date="2023-10" db="EMBL/GenBank/DDBJ databases">
        <title>Bacteria for the degradation of biodegradable plastic PBAT(Polybutylene adipate terephthalate).</title>
        <authorList>
            <person name="Weon H.-Y."/>
            <person name="Yeon J."/>
        </authorList>
    </citation>
    <scope>NUCLEOTIDE SEQUENCE [LARGE SCALE GENOMIC DNA]</scope>
    <source>
        <strain evidence="3 4">SBD 7-3</strain>
    </source>
</reference>
<dbReference type="InterPro" id="IPR001447">
    <property type="entry name" value="Arylamine_N-AcTrfase"/>
</dbReference>
<name>A0ABZ0CZB2_9BURK</name>
<gene>
    <name evidence="3" type="ORF">RXV79_09365</name>
</gene>
<dbReference type="PANTHER" id="PTHR11786:SF0">
    <property type="entry name" value="ARYLAMINE N-ACETYLTRANSFERASE 4-RELATED"/>
    <property type="match status" value="1"/>
</dbReference>
<dbReference type="PRINTS" id="PR01543">
    <property type="entry name" value="ANATRNSFRASE"/>
</dbReference>
<keyword evidence="4" id="KW-1185">Reference proteome</keyword>
<evidence type="ECO:0000256" key="2">
    <source>
        <dbReference type="RuleBase" id="RU003452"/>
    </source>
</evidence>
<organism evidence="3 4">
    <name type="scientific">Piscinibacter gummiphilus</name>
    <dbReference type="NCBI Taxonomy" id="946333"/>
    <lineage>
        <taxon>Bacteria</taxon>
        <taxon>Pseudomonadati</taxon>
        <taxon>Pseudomonadota</taxon>
        <taxon>Betaproteobacteria</taxon>
        <taxon>Burkholderiales</taxon>
        <taxon>Sphaerotilaceae</taxon>
        <taxon>Piscinibacter</taxon>
    </lineage>
</organism>
<dbReference type="SUPFAM" id="SSF54001">
    <property type="entry name" value="Cysteine proteinases"/>
    <property type="match status" value="1"/>
</dbReference>
<proteinExistence type="inferred from homology"/>
<dbReference type="RefSeq" id="WP_316703160.1">
    <property type="nucleotide sequence ID" value="NZ_CP136336.1"/>
</dbReference>
<evidence type="ECO:0000313" key="3">
    <source>
        <dbReference type="EMBL" id="WOB10253.1"/>
    </source>
</evidence>
<evidence type="ECO:0000313" key="4">
    <source>
        <dbReference type="Proteomes" id="UP001303946"/>
    </source>
</evidence>
<dbReference type="Gene3D" id="2.40.128.150">
    <property type="entry name" value="Cysteine proteinases"/>
    <property type="match status" value="1"/>
</dbReference>
<dbReference type="InterPro" id="IPR038765">
    <property type="entry name" value="Papain-like_cys_pep_sf"/>
</dbReference>
<dbReference type="PANTHER" id="PTHR11786">
    <property type="entry name" value="N-HYDROXYARYLAMINE O-ACETYLTRANSFERASE"/>
    <property type="match status" value="1"/>
</dbReference>
<dbReference type="Proteomes" id="UP001303946">
    <property type="component" value="Chromosome"/>
</dbReference>
<sequence>MIKLDDYLLRLGYKGAREPTLDVLSELCARHPAHIPYENIDPLLGTPPSLDPAAVADKLVQQGRGGYCFEQNLLLKLALEALDFEVEALAARVVWMRPADAPLRPRSHMLLKVTLPGGAYIADAGFGGNLMDTPLPLVVDEPQRSPHATLRFTLEGDTYTAETRLPAGWMPMYRFTLEPHAAADYEPLNWFTATHPTSIFCHNLLMERVTPELRVGLFNDRLVQRRPGVPPLTTRLATQQAFDAALREHFRMELTPDRREALWAKVPKGLDQFVTPAA</sequence>
<comment type="similarity">
    <text evidence="1 2">Belongs to the arylamine N-acetyltransferase family.</text>
</comment>
<dbReference type="Gene3D" id="3.30.2140.10">
    <property type="entry name" value="Arylamine N-acetyltransferase"/>
    <property type="match status" value="1"/>
</dbReference>
<evidence type="ECO:0000256" key="1">
    <source>
        <dbReference type="ARBA" id="ARBA00006547"/>
    </source>
</evidence>
<dbReference type="EMBL" id="CP136336">
    <property type="protein sequence ID" value="WOB10253.1"/>
    <property type="molecule type" value="Genomic_DNA"/>
</dbReference>
<accession>A0ABZ0CZB2</accession>
<protein>
    <submittedName>
        <fullName evidence="3">Arylamine N-acetyltransferase</fullName>
    </submittedName>
</protein>
<dbReference type="Pfam" id="PF00797">
    <property type="entry name" value="Acetyltransf_2"/>
    <property type="match status" value="1"/>
</dbReference>